<dbReference type="AlphaFoldDB" id="A0A1X7F318"/>
<dbReference type="InterPro" id="IPR036286">
    <property type="entry name" value="LexA/Signal_pep-like_sf"/>
</dbReference>
<reference evidence="3" key="1">
    <citation type="submission" date="2017-04" db="EMBL/GenBank/DDBJ databases">
        <authorList>
            <person name="Varghese N."/>
            <person name="Submissions S."/>
        </authorList>
    </citation>
    <scope>NUCLEOTIDE SEQUENCE [LARGE SCALE GENOMIC DNA]</scope>
    <source>
        <strain evidence="3">K3S</strain>
    </source>
</reference>
<dbReference type="Proteomes" id="UP000192906">
    <property type="component" value="Unassembled WGS sequence"/>
</dbReference>
<sequence>MKSLVLTLFFCHTVAIIFLIHKAGYRVNFTDSMPHGIYQIVPGKLAKGDPVTFSLREDNPYFQISLDRKYLGLNTNSPLLKILIGTAGDNIKISSTGVSVNNMLLPLSRQKDSARCGRRLPALLHSTIIPSAKGLAMSTYTENSFDGRYFGLVDVNQRQKVIPVFTFNPEDKIIMEYSCPKCGCKLAYLTPTSEIESRWICNGYPACDYWTSTPEDMVENVTDAAQTF</sequence>
<organism evidence="2 3">
    <name type="scientific">Desulfovibrio gilichinskyi</name>
    <dbReference type="NCBI Taxonomy" id="1519643"/>
    <lineage>
        <taxon>Bacteria</taxon>
        <taxon>Pseudomonadati</taxon>
        <taxon>Thermodesulfobacteriota</taxon>
        <taxon>Desulfovibrionia</taxon>
        <taxon>Desulfovibrionales</taxon>
        <taxon>Desulfovibrionaceae</taxon>
        <taxon>Desulfovibrio</taxon>
    </lineage>
</organism>
<name>A0A1X7F318_9BACT</name>
<evidence type="ECO:0000313" key="2">
    <source>
        <dbReference type="EMBL" id="SMF44413.1"/>
    </source>
</evidence>
<dbReference type="Gene3D" id="2.10.109.10">
    <property type="entry name" value="Umud Fragment, subunit A"/>
    <property type="match status" value="1"/>
</dbReference>
<gene>
    <name evidence="2" type="ORF">SAMN06295933_3597</name>
</gene>
<feature type="domain" description="Peptidase S26" evidence="1">
    <location>
        <begin position="8"/>
        <end position="156"/>
    </location>
</feature>
<dbReference type="GO" id="GO:0006465">
    <property type="term" value="P:signal peptide processing"/>
    <property type="evidence" value="ECO:0007669"/>
    <property type="project" value="InterPro"/>
</dbReference>
<dbReference type="RefSeq" id="WP_085104777.1">
    <property type="nucleotide sequence ID" value="NZ_FWZU01000009.1"/>
</dbReference>
<protein>
    <submittedName>
        <fullName evidence="2">Conjugative transfer signal peptidase TraF</fullName>
    </submittedName>
</protein>
<accession>A0A1X7F318</accession>
<dbReference type="STRING" id="1519643.SAMN06295933_3597"/>
<evidence type="ECO:0000259" key="1">
    <source>
        <dbReference type="Pfam" id="PF10502"/>
    </source>
</evidence>
<proteinExistence type="predicted"/>
<dbReference type="InterPro" id="IPR019533">
    <property type="entry name" value="Peptidase_S26"/>
</dbReference>
<dbReference type="SUPFAM" id="SSF51306">
    <property type="entry name" value="LexA/Signal peptidase"/>
    <property type="match status" value="1"/>
</dbReference>
<dbReference type="OrthoDB" id="5360818at2"/>
<evidence type="ECO:0000313" key="3">
    <source>
        <dbReference type="Proteomes" id="UP000192906"/>
    </source>
</evidence>
<keyword evidence="3" id="KW-1185">Reference proteome</keyword>
<dbReference type="Pfam" id="PF10502">
    <property type="entry name" value="Peptidase_S26"/>
    <property type="match status" value="1"/>
</dbReference>
<dbReference type="GO" id="GO:0004252">
    <property type="term" value="F:serine-type endopeptidase activity"/>
    <property type="evidence" value="ECO:0007669"/>
    <property type="project" value="InterPro"/>
</dbReference>
<dbReference type="EMBL" id="FWZU01000009">
    <property type="protein sequence ID" value="SMF44413.1"/>
    <property type="molecule type" value="Genomic_DNA"/>
</dbReference>